<evidence type="ECO:0000256" key="1">
    <source>
        <dbReference type="SAM" id="SignalP"/>
    </source>
</evidence>
<dbReference type="Proteomes" id="UP000198850">
    <property type="component" value="Unassembled WGS sequence"/>
</dbReference>
<dbReference type="RefSeq" id="WP_245735146.1">
    <property type="nucleotide sequence ID" value="NZ_FNRA01000003.1"/>
</dbReference>
<dbReference type="Pfam" id="PF18939">
    <property type="entry name" value="DUF5686"/>
    <property type="match status" value="1"/>
</dbReference>
<accession>A0A1H4APQ1</accession>
<dbReference type="SUPFAM" id="SSF49464">
    <property type="entry name" value="Carboxypeptidase regulatory domain-like"/>
    <property type="match status" value="1"/>
</dbReference>
<name>A0A1H4APQ1_9SPHI</name>
<keyword evidence="3" id="KW-1185">Reference proteome</keyword>
<dbReference type="Gene3D" id="2.60.40.1120">
    <property type="entry name" value="Carboxypeptidase-like, regulatory domain"/>
    <property type="match status" value="1"/>
</dbReference>
<protein>
    <submittedName>
        <fullName evidence="2">CarboxypepD_reg-like domain-containing protein</fullName>
    </submittedName>
</protein>
<evidence type="ECO:0000313" key="2">
    <source>
        <dbReference type="EMBL" id="SEA37702.1"/>
    </source>
</evidence>
<dbReference type="InterPro" id="IPR008969">
    <property type="entry name" value="CarboxyPept-like_regulatory"/>
</dbReference>
<dbReference type="AlphaFoldDB" id="A0A1H4APQ1"/>
<dbReference type="STRING" id="425514.SAMN05443550_10350"/>
<reference evidence="2 3" key="1">
    <citation type="submission" date="2016-10" db="EMBL/GenBank/DDBJ databases">
        <authorList>
            <person name="de Groot N.N."/>
        </authorList>
    </citation>
    <scope>NUCLEOTIDE SEQUENCE [LARGE SCALE GENOMIC DNA]</scope>
    <source>
        <strain evidence="2 3">DSM 19033</strain>
    </source>
</reference>
<dbReference type="EMBL" id="FNRA01000003">
    <property type="protein sequence ID" value="SEA37702.1"/>
    <property type="molecule type" value="Genomic_DNA"/>
</dbReference>
<dbReference type="Pfam" id="PF13715">
    <property type="entry name" value="CarbopepD_reg_2"/>
    <property type="match status" value="1"/>
</dbReference>
<proteinExistence type="predicted"/>
<sequence>MALNHFKKFIFIFAFVMPFLAFHVSAQTPVPAPARTVVTGVVSDASDKDPVPYATVLFKGTQIITKTDADGKFVISTSESHDQLQISYVGFKTAYITIKPGETQTVNVKLQSESENLKEVAITSNKRPAYRNKNNPAVELIRKVIENKAKNQNKNYDHVEYQQYEQLLFSLSNLSDKFKNKRIFKNYQFLFQNQDSTKVGGKLILPIFLEEKVSQNYLQKSPEKKKTIYTGDKHVNYDAKFIDTKGLSKYFERLYADMNIYESNISLVSNQFLSPIADASPTFYKFFITDTIKTHVPNLIELSFIPRNNTDLLFEGKMYITMDGNYAVQDAYLTVNKNINLNFVRALEAKLDFEKNPDGRYHLSKTNLIVDFGINKSKGGGFTGQRTVIIKDYQINKPQPANVYEGPATSTVPNAETQPDQFWAGQRTDTTLKTNLNIYKNIDTLQTIPSFKRTADLLTLFFAGYKNFGPFEVGPVNTFYSFNNVEGLRLRLGGRTTPELSKRYYFETYGAYGIKDEKWKYFLSGTYSLNDKSIYAFPQNYIRGSFQRDTKIPGQDLQFVQEDNFLLSFKRGQNNTLLYNDFYKIDYMHEFESHFSYELVARKWTQRPGGSLYFNNFENNMVNAVDHITTSELNLTLRYAPNEKFYQGKIYRVPIIDKFPIFTLKYTAGLKGVVGGEYNYQNIIARVDKRFYLSQFGYSDVTVEGGNTFGKVPFPLLTIHRANQTYSYQLDSYNLMNFLEFVSDHYASVNIDHSFNGFFFNKIPLVKKLKLREAISFKALFGGLREENNPNNDPSLLQFPKNDMGQDRTFALGRQPYLEGSVGIANIFKVLRVDAVKRFNYLNNPEVSEYGIRARVKFDF</sequence>
<gene>
    <name evidence="2" type="ORF">SAMN05443550_10350</name>
</gene>
<feature type="signal peptide" evidence="1">
    <location>
        <begin position="1"/>
        <end position="26"/>
    </location>
</feature>
<organism evidence="2 3">
    <name type="scientific">Pedobacter hartonius</name>
    <dbReference type="NCBI Taxonomy" id="425514"/>
    <lineage>
        <taxon>Bacteria</taxon>
        <taxon>Pseudomonadati</taxon>
        <taxon>Bacteroidota</taxon>
        <taxon>Sphingobacteriia</taxon>
        <taxon>Sphingobacteriales</taxon>
        <taxon>Sphingobacteriaceae</taxon>
        <taxon>Pedobacter</taxon>
    </lineage>
</organism>
<evidence type="ECO:0000313" key="3">
    <source>
        <dbReference type="Proteomes" id="UP000198850"/>
    </source>
</evidence>
<dbReference type="InterPro" id="IPR043741">
    <property type="entry name" value="DUF5686"/>
</dbReference>
<keyword evidence="1" id="KW-0732">Signal</keyword>
<feature type="chain" id="PRO_5011667996" evidence="1">
    <location>
        <begin position="27"/>
        <end position="860"/>
    </location>
</feature>